<proteinExistence type="predicted"/>
<dbReference type="InterPro" id="IPR046748">
    <property type="entry name" value="HipA_2"/>
</dbReference>
<gene>
    <name evidence="2" type="ORF">E5S67_01007</name>
</gene>
<dbReference type="RefSeq" id="WP_172185968.1">
    <property type="nucleotide sequence ID" value="NZ_CAWPPK010000024.1"/>
</dbReference>
<feature type="domain" description="HipA-like kinase" evidence="1">
    <location>
        <begin position="16"/>
        <end position="248"/>
    </location>
</feature>
<dbReference type="EMBL" id="SRRZ01000012">
    <property type="protein sequence ID" value="NQE33289.1"/>
    <property type="molecule type" value="Genomic_DNA"/>
</dbReference>
<sequence>MSPSLRTVTATRYVTPLREGGSLPAIVEADDDGMYVLKFRGAGQGAKSLIAELVAGEIARASGLPIPELVFVELDPELARTEPDPEIQDLIRASAGLNLALDYLPGSITFDPIAGKSEADLASEIVWFDAFVTNIDRTPRNANMLVWHRRLWLIDHGAALYFHHTWKDYLSRSRDRFPPIKDHVLLRFASTLEAANSKMTQRLTPDIIRNIVKLIPDAWLVGESPFSDSNEHRNAYIEYLLNRLESPHIFLEEAISARSISV</sequence>
<evidence type="ECO:0000259" key="1">
    <source>
        <dbReference type="Pfam" id="PF20613"/>
    </source>
</evidence>
<dbReference type="Proteomes" id="UP000702425">
    <property type="component" value="Unassembled WGS sequence"/>
</dbReference>
<organism evidence="2 3">
    <name type="scientific">Microcoleus asticus IPMA8</name>
    <dbReference type="NCBI Taxonomy" id="2563858"/>
    <lineage>
        <taxon>Bacteria</taxon>
        <taxon>Bacillati</taxon>
        <taxon>Cyanobacteriota</taxon>
        <taxon>Cyanophyceae</taxon>
        <taxon>Oscillatoriophycideae</taxon>
        <taxon>Oscillatoriales</taxon>
        <taxon>Microcoleaceae</taxon>
        <taxon>Microcoleus</taxon>
        <taxon>Microcoleus asticus</taxon>
    </lineage>
</organism>
<name>A0ABX2CSF4_9CYAN</name>
<dbReference type="Pfam" id="PF20613">
    <property type="entry name" value="HipA_2"/>
    <property type="match status" value="1"/>
</dbReference>
<evidence type="ECO:0000313" key="2">
    <source>
        <dbReference type="EMBL" id="NQE33289.1"/>
    </source>
</evidence>
<evidence type="ECO:0000313" key="3">
    <source>
        <dbReference type="Proteomes" id="UP000702425"/>
    </source>
</evidence>
<keyword evidence="3" id="KW-1185">Reference proteome</keyword>
<comment type="caution">
    <text evidence="2">The sequence shown here is derived from an EMBL/GenBank/DDBJ whole genome shotgun (WGS) entry which is preliminary data.</text>
</comment>
<protein>
    <recommendedName>
        <fullName evidence="1">HipA-like kinase domain-containing protein</fullName>
    </recommendedName>
</protein>
<accession>A0ABX2CSF4</accession>
<reference evidence="2 3" key="1">
    <citation type="journal article" date="2020" name="Sci. Rep.">
        <title>A novel cyanobacterial geosmin producer, revising GeoA distribution and dispersion patterns in Bacteria.</title>
        <authorList>
            <person name="Churro C."/>
            <person name="Semedo-Aguiar A.P."/>
            <person name="Silva A.D."/>
            <person name="Pereira-Leal J.B."/>
            <person name="Leite R.B."/>
        </authorList>
    </citation>
    <scope>NUCLEOTIDE SEQUENCE [LARGE SCALE GENOMIC DNA]</scope>
    <source>
        <strain evidence="2 3">IPMA8</strain>
    </source>
</reference>